<dbReference type="Gene3D" id="2.30.130.40">
    <property type="entry name" value="LON domain-like"/>
    <property type="match status" value="1"/>
</dbReference>
<dbReference type="AlphaFoldDB" id="A0A382J2L2"/>
<dbReference type="InterPro" id="IPR003111">
    <property type="entry name" value="Lon_prtase_N"/>
</dbReference>
<sequence>MGPDESSQKRNIIIPLFPLPTTVFYPNTSLPLHIFEPRYRSMVADALQGEGEIGM</sequence>
<dbReference type="InterPro" id="IPR015947">
    <property type="entry name" value="PUA-like_sf"/>
</dbReference>
<accession>A0A382J2L2</accession>
<organism evidence="2">
    <name type="scientific">marine metagenome</name>
    <dbReference type="NCBI Taxonomy" id="408172"/>
    <lineage>
        <taxon>unclassified sequences</taxon>
        <taxon>metagenomes</taxon>
        <taxon>ecological metagenomes</taxon>
    </lineage>
</organism>
<feature type="non-terminal residue" evidence="2">
    <location>
        <position position="55"/>
    </location>
</feature>
<dbReference type="Pfam" id="PF02190">
    <property type="entry name" value="LON_substr_bdg"/>
    <property type="match status" value="1"/>
</dbReference>
<protein>
    <recommendedName>
        <fullName evidence="1">Lon N-terminal domain-containing protein</fullName>
    </recommendedName>
</protein>
<dbReference type="InterPro" id="IPR046336">
    <property type="entry name" value="Lon_prtase_N_sf"/>
</dbReference>
<dbReference type="EMBL" id="UINC01071439">
    <property type="protein sequence ID" value="SVC06334.1"/>
    <property type="molecule type" value="Genomic_DNA"/>
</dbReference>
<proteinExistence type="predicted"/>
<name>A0A382J2L2_9ZZZZ</name>
<feature type="domain" description="Lon N-terminal" evidence="1">
    <location>
        <begin position="14"/>
        <end position="54"/>
    </location>
</feature>
<dbReference type="SUPFAM" id="SSF88697">
    <property type="entry name" value="PUA domain-like"/>
    <property type="match status" value="1"/>
</dbReference>
<reference evidence="2" key="1">
    <citation type="submission" date="2018-05" db="EMBL/GenBank/DDBJ databases">
        <authorList>
            <person name="Lanie J.A."/>
            <person name="Ng W.-L."/>
            <person name="Kazmierczak K.M."/>
            <person name="Andrzejewski T.M."/>
            <person name="Davidsen T.M."/>
            <person name="Wayne K.J."/>
            <person name="Tettelin H."/>
            <person name="Glass J.I."/>
            <person name="Rusch D."/>
            <person name="Podicherti R."/>
            <person name="Tsui H.-C.T."/>
            <person name="Winkler M.E."/>
        </authorList>
    </citation>
    <scope>NUCLEOTIDE SEQUENCE</scope>
</reference>
<evidence type="ECO:0000259" key="1">
    <source>
        <dbReference type="Pfam" id="PF02190"/>
    </source>
</evidence>
<evidence type="ECO:0000313" key="2">
    <source>
        <dbReference type="EMBL" id="SVC06334.1"/>
    </source>
</evidence>
<gene>
    <name evidence="2" type="ORF">METZ01_LOCUS259188</name>
</gene>